<organism evidence="2 3">
    <name type="scientific">Treponema porcinum</name>
    <dbReference type="NCBI Taxonomy" id="261392"/>
    <lineage>
        <taxon>Bacteria</taxon>
        <taxon>Pseudomonadati</taxon>
        <taxon>Spirochaetota</taxon>
        <taxon>Spirochaetia</taxon>
        <taxon>Spirochaetales</taxon>
        <taxon>Treponemataceae</taxon>
        <taxon>Treponema</taxon>
    </lineage>
</organism>
<dbReference type="CDD" id="cd18799">
    <property type="entry name" value="SF2_C_EcoAI-like"/>
    <property type="match status" value="1"/>
</dbReference>
<dbReference type="InterPro" id="IPR050742">
    <property type="entry name" value="Helicase_Restrict-Modif_Enz"/>
</dbReference>
<dbReference type="PANTHER" id="PTHR47396:SF1">
    <property type="entry name" value="ATP-DEPENDENT HELICASE IRC3-RELATED"/>
    <property type="match status" value="1"/>
</dbReference>
<dbReference type="Pfam" id="PF04851">
    <property type="entry name" value="ResIII"/>
    <property type="match status" value="1"/>
</dbReference>
<dbReference type="SMART" id="SM00487">
    <property type="entry name" value="DEXDc"/>
    <property type="match status" value="1"/>
</dbReference>
<name>A0A1T4K064_TREPO</name>
<accession>A0A1T4K064</accession>
<dbReference type="InterPro" id="IPR029464">
    <property type="entry name" value="HSDR_N"/>
</dbReference>
<protein>
    <submittedName>
        <fullName evidence="2">Type I restriction enzyme, R subunit</fullName>
    </submittedName>
</protein>
<dbReference type="Gene3D" id="3.40.50.300">
    <property type="entry name" value="P-loop containing nucleotide triphosphate hydrolases"/>
    <property type="match status" value="2"/>
</dbReference>
<dbReference type="InterPro" id="IPR006935">
    <property type="entry name" value="Helicase/UvrB_N"/>
</dbReference>
<evidence type="ECO:0000313" key="3">
    <source>
        <dbReference type="Proteomes" id="UP000190423"/>
    </source>
</evidence>
<dbReference type="Pfam" id="PF08463">
    <property type="entry name" value="EcoEI_R_C"/>
    <property type="match status" value="1"/>
</dbReference>
<dbReference type="Proteomes" id="UP000190423">
    <property type="component" value="Unassembled WGS sequence"/>
</dbReference>
<dbReference type="AlphaFoldDB" id="A0A1T4K064"/>
<dbReference type="SUPFAM" id="SSF52540">
    <property type="entry name" value="P-loop containing nucleoside triphosphate hydrolases"/>
    <property type="match status" value="2"/>
</dbReference>
<sequence>METKCSLSERDIITKYILPAIEASGWDKRNQIREEVSFTAGRIFVKGKLTKRGEKKRADIIIYYKSNIPVAVVEAKDNKHAVGAGMQQALEYASTLDIPVAISSNGDGFVIQYRRNCGGSDASGKAIISENADLDHFPTPSELWECYKRYNNLESNEAEKISLSSYFFDAEGRAPRYYQRIAINRTVEAIARGQNRILLVMATGTGKTYTAFQIIYRLWKAGCKKRILYLADRTNLITQTKKGDFKHFKDKCHIIRHKHIDKSYEIYLALYQGLTNYDEETDAYKQFSPDFFDLIIVDECHRGSVDEVKAWHKILSYFSSATQIGMTATPKETKALSNIEYFGEPIYTYSLKQGIDDGFLAPYKVLRVGMNIDLEGYRPERGKTDIDGELIEDRLYNTKDFDRNIVIDERTDLVARKIMEYLTNSDPMAKTIVFCVDIEHAERMRQALLSYAPPEITEKSDKYIVRITGDDPVAKGYLESFINPEERFPVIATTSKLMTTGTDAKTCKLIVLDSNIGSMTEFKQIIGRGTRVEEDLGKLYFTIIDFRNVTDKFADKDFDGAPVKIKVSSQDDKLSEEVIDEGTGDDQIDPVTGEKVQFEEVYGFDDSGNMELGEKTPPYGVVEPVETKKEKVYVAGVDVSILSERRQFLDANGKLITCSLKEFTKTGILTSYRSLDNFLQAWNDAEKKRAIIEELESQGIIFEELKDEIKNDLDIFDLICHIAWDAPALTRKERAENVRKRNYWTKYGDKARNVLNAILDKYAETGIEAIEDMKVLTVPPITDIGTPKEIIDSFGGKPQYLAAIKELEAEIYKVA</sequence>
<dbReference type="STRING" id="261392.SAMN02745149_00914"/>
<dbReference type="GO" id="GO:0005524">
    <property type="term" value="F:ATP binding"/>
    <property type="evidence" value="ECO:0007669"/>
    <property type="project" value="InterPro"/>
</dbReference>
<evidence type="ECO:0000259" key="1">
    <source>
        <dbReference type="PROSITE" id="PS51192"/>
    </source>
</evidence>
<keyword evidence="3" id="KW-1185">Reference proteome</keyword>
<dbReference type="GeneID" id="78316218"/>
<dbReference type="GO" id="GO:0003677">
    <property type="term" value="F:DNA binding"/>
    <property type="evidence" value="ECO:0007669"/>
    <property type="project" value="InterPro"/>
</dbReference>
<dbReference type="PROSITE" id="PS51192">
    <property type="entry name" value="HELICASE_ATP_BIND_1"/>
    <property type="match status" value="1"/>
</dbReference>
<dbReference type="Gene3D" id="3.90.1570.30">
    <property type="match status" value="1"/>
</dbReference>
<dbReference type="GO" id="GO:0006304">
    <property type="term" value="P:DNA modification"/>
    <property type="evidence" value="ECO:0007669"/>
    <property type="project" value="InterPro"/>
</dbReference>
<dbReference type="PANTHER" id="PTHR47396">
    <property type="entry name" value="TYPE I RESTRICTION ENZYME ECOKI R PROTEIN"/>
    <property type="match status" value="1"/>
</dbReference>
<dbReference type="InterPro" id="IPR027417">
    <property type="entry name" value="P-loop_NTPase"/>
</dbReference>
<gene>
    <name evidence="2" type="ORF">SAMN02745149_00914</name>
</gene>
<dbReference type="Pfam" id="PF13588">
    <property type="entry name" value="HSDR_N_2"/>
    <property type="match status" value="1"/>
</dbReference>
<proteinExistence type="predicted"/>
<dbReference type="RefSeq" id="WP_078932823.1">
    <property type="nucleotide sequence ID" value="NZ_FUWG01000006.1"/>
</dbReference>
<reference evidence="2 3" key="1">
    <citation type="submission" date="2017-02" db="EMBL/GenBank/DDBJ databases">
        <authorList>
            <person name="Peterson S.W."/>
        </authorList>
    </citation>
    <scope>NUCLEOTIDE SEQUENCE [LARGE SCALE GENOMIC DNA]</scope>
    <source>
        <strain evidence="2 3">ATCC BAA-908</strain>
    </source>
</reference>
<dbReference type="InterPro" id="IPR013670">
    <property type="entry name" value="EcoEI_R_C_dom"/>
</dbReference>
<dbReference type="CDD" id="cd18032">
    <property type="entry name" value="DEXHc_RE_I_III_res"/>
    <property type="match status" value="1"/>
</dbReference>
<evidence type="ECO:0000313" key="2">
    <source>
        <dbReference type="EMBL" id="SJZ35769.1"/>
    </source>
</evidence>
<dbReference type="GO" id="GO:0016787">
    <property type="term" value="F:hydrolase activity"/>
    <property type="evidence" value="ECO:0007669"/>
    <property type="project" value="InterPro"/>
</dbReference>
<dbReference type="InterPro" id="IPR014001">
    <property type="entry name" value="Helicase_ATP-bd"/>
</dbReference>
<dbReference type="OrthoDB" id="9802848at2"/>
<dbReference type="GO" id="GO:0005829">
    <property type="term" value="C:cytosol"/>
    <property type="evidence" value="ECO:0007669"/>
    <property type="project" value="TreeGrafter"/>
</dbReference>
<dbReference type="NCBIfam" id="NF046051">
    <property type="entry name" value="restrict_EcoAI"/>
    <property type="match status" value="1"/>
</dbReference>
<feature type="domain" description="Helicase ATP-binding" evidence="1">
    <location>
        <begin position="188"/>
        <end position="348"/>
    </location>
</feature>
<dbReference type="EMBL" id="FUWG01000006">
    <property type="protein sequence ID" value="SJZ35769.1"/>
    <property type="molecule type" value="Genomic_DNA"/>
</dbReference>